<dbReference type="Pfam" id="PF00156">
    <property type="entry name" value="Pribosyltran"/>
    <property type="match status" value="1"/>
</dbReference>
<comment type="pathway">
    <text evidence="4 11">Purine metabolism; AMP biosynthesis via salvage pathway; AMP from adenine: step 1/1.</text>
</comment>
<comment type="similarity">
    <text evidence="5 11">Belongs to the purine/pyrimidine phosphoribosyltransferase family.</text>
</comment>
<reference evidence="13 14" key="1">
    <citation type="submission" date="2017-09" db="EMBL/GenBank/DDBJ databases">
        <title>Complete genome sequence of Verrucomicrobial strain HZ-65, isolated from freshwater.</title>
        <authorList>
            <person name="Choi A."/>
        </authorList>
    </citation>
    <scope>NUCLEOTIDE SEQUENCE [LARGE SCALE GENOMIC DNA]</scope>
    <source>
        <strain evidence="13 14">HZ-65</strain>
    </source>
</reference>
<dbReference type="GO" id="GO:0006168">
    <property type="term" value="P:adenine salvage"/>
    <property type="evidence" value="ECO:0007669"/>
    <property type="project" value="InterPro"/>
</dbReference>
<evidence type="ECO:0000256" key="8">
    <source>
        <dbReference type="ARBA" id="ARBA00022676"/>
    </source>
</evidence>
<dbReference type="InterPro" id="IPR029057">
    <property type="entry name" value="PRTase-like"/>
</dbReference>
<evidence type="ECO:0000256" key="11">
    <source>
        <dbReference type="HAMAP-Rule" id="MF_00004"/>
    </source>
</evidence>
<dbReference type="GO" id="GO:0016208">
    <property type="term" value="F:AMP binding"/>
    <property type="evidence" value="ECO:0007669"/>
    <property type="project" value="TreeGrafter"/>
</dbReference>
<keyword evidence="7 11" id="KW-0963">Cytoplasm</keyword>
<evidence type="ECO:0000256" key="1">
    <source>
        <dbReference type="ARBA" id="ARBA00000868"/>
    </source>
</evidence>
<feature type="domain" description="Phosphoribosyltransferase" evidence="12">
    <location>
        <begin position="42"/>
        <end position="163"/>
    </location>
</feature>
<dbReference type="PANTHER" id="PTHR32315:SF3">
    <property type="entry name" value="ADENINE PHOSPHORIBOSYLTRANSFERASE"/>
    <property type="match status" value="1"/>
</dbReference>
<dbReference type="PANTHER" id="PTHR32315">
    <property type="entry name" value="ADENINE PHOSPHORIBOSYLTRANSFERASE"/>
    <property type="match status" value="1"/>
</dbReference>
<comment type="function">
    <text evidence="2 11">Catalyzes a salvage reaction resulting in the formation of AMP, that is energically less costly than de novo synthesis.</text>
</comment>
<name>A0A290QFS6_9BACT</name>
<gene>
    <name evidence="11" type="primary">apt</name>
    <name evidence="13" type="ORF">CMV30_09600</name>
</gene>
<dbReference type="OrthoDB" id="9803963at2"/>
<dbReference type="FunFam" id="3.40.50.2020:FF:000021">
    <property type="entry name" value="Adenine phosphoribosyltransferase"/>
    <property type="match status" value="1"/>
</dbReference>
<dbReference type="UniPathway" id="UPA00588">
    <property type="reaction ID" value="UER00646"/>
</dbReference>
<evidence type="ECO:0000256" key="4">
    <source>
        <dbReference type="ARBA" id="ARBA00004659"/>
    </source>
</evidence>
<evidence type="ECO:0000256" key="3">
    <source>
        <dbReference type="ARBA" id="ARBA00004496"/>
    </source>
</evidence>
<evidence type="ECO:0000256" key="10">
    <source>
        <dbReference type="ARBA" id="ARBA00022726"/>
    </source>
</evidence>
<keyword evidence="10 11" id="KW-0660">Purine salvage</keyword>
<evidence type="ECO:0000256" key="9">
    <source>
        <dbReference type="ARBA" id="ARBA00022679"/>
    </source>
</evidence>
<dbReference type="CDD" id="cd06223">
    <property type="entry name" value="PRTases_typeI"/>
    <property type="match status" value="1"/>
</dbReference>
<dbReference type="Gene3D" id="3.40.50.2020">
    <property type="match status" value="1"/>
</dbReference>
<comment type="subcellular location">
    <subcellularLocation>
        <location evidence="3 11">Cytoplasm</location>
    </subcellularLocation>
</comment>
<dbReference type="EC" id="2.4.2.7" evidence="6 11"/>
<comment type="subunit">
    <text evidence="11">Homodimer.</text>
</comment>
<evidence type="ECO:0000259" key="12">
    <source>
        <dbReference type="Pfam" id="PF00156"/>
    </source>
</evidence>
<evidence type="ECO:0000256" key="7">
    <source>
        <dbReference type="ARBA" id="ARBA00022490"/>
    </source>
</evidence>
<dbReference type="AlphaFoldDB" id="A0A290QFS6"/>
<keyword evidence="9 11" id="KW-0808">Transferase</keyword>
<dbReference type="InterPro" id="IPR005764">
    <property type="entry name" value="Ade_phspho_trans"/>
</dbReference>
<keyword evidence="14" id="KW-1185">Reference proteome</keyword>
<evidence type="ECO:0000313" key="13">
    <source>
        <dbReference type="EMBL" id="ATC64188.1"/>
    </source>
</evidence>
<evidence type="ECO:0000256" key="5">
    <source>
        <dbReference type="ARBA" id="ARBA00008391"/>
    </source>
</evidence>
<protein>
    <recommendedName>
        <fullName evidence="6 11">Adenine phosphoribosyltransferase</fullName>
        <shortName evidence="11">APRT</shortName>
        <ecNumber evidence="6 11">2.4.2.7</ecNumber>
    </recommendedName>
</protein>
<comment type="catalytic activity">
    <reaction evidence="1 11">
        <text>AMP + diphosphate = 5-phospho-alpha-D-ribose 1-diphosphate + adenine</text>
        <dbReference type="Rhea" id="RHEA:16609"/>
        <dbReference type="ChEBI" id="CHEBI:16708"/>
        <dbReference type="ChEBI" id="CHEBI:33019"/>
        <dbReference type="ChEBI" id="CHEBI:58017"/>
        <dbReference type="ChEBI" id="CHEBI:456215"/>
        <dbReference type="EC" id="2.4.2.7"/>
    </reaction>
</comment>
<dbReference type="GO" id="GO:0044209">
    <property type="term" value="P:AMP salvage"/>
    <property type="evidence" value="ECO:0007669"/>
    <property type="project" value="UniProtKB-UniRule"/>
</dbReference>
<sequence>MSSAPVSVSALLKSRIRTVRDWPKPGVNFRDATTLFHDPEAFRATIDAFAEDCAKQEIDIIAAVDARGFILGGALAYKLGKPFALVRKKGKLPYKTVSEDYHLEYGTAAVEIHADACKAGDRVLIVDDLIATGGTLLAATKLFRVLHGEVIGVAAVIDLPELGGSKRLRDVGLKVHALCEYSETE</sequence>
<dbReference type="HAMAP" id="MF_00004">
    <property type="entry name" value="Aden_phosphoribosyltr"/>
    <property type="match status" value="1"/>
</dbReference>
<dbReference type="GO" id="GO:0002055">
    <property type="term" value="F:adenine binding"/>
    <property type="evidence" value="ECO:0007669"/>
    <property type="project" value="TreeGrafter"/>
</dbReference>
<dbReference type="GO" id="GO:0006166">
    <property type="term" value="P:purine ribonucleoside salvage"/>
    <property type="evidence" value="ECO:0007669"/>
    <property type="project" value="UniProtKB-UniRule"/>
</dbReference>
<dbReference type="GO" id="GO:0003999">
    <property type="term" value="F:adenine phosphoribosyltransferase activity"/>
    <property type="evidence" value="ECO:0007669"/>
    <property type="project" value="UniProtKB-UniRule"/>
</dbReference>
<dbReference type="NCBIfam" id="NF002636">
    <property type="entry name" value="PRK02304.1-5"/>
    <property type="match status" value="1"/>
</dbReference>
<dbReference type="GO" id="GO:0005737">
    <property type="term" value="C:cytoplasm"/>
    <property type="evidence" value="ECO:0007669"/>
    <property type="project" value="UniProtKB-SubCell"/>
</dbReference>
<dbReference type="KEGG" id="vbh:CMV30_09600"/>
<dbReference type="NCBIfam" id="NF002634">
    <property type="entry name" value="PRK02304.1-3"/>
    <property type="match status" value="1"/>
</dbReference>
<dbReference type="RefSeq" id="WP_096055820.1">
    <property type="nucleotide sequence ID" value="NZ_CP023344.1"/>
</dbReference>
<dbReference type="InterPro" id="IPR000836">
    <property type="entry name" value="PRTase_dom"/>
</dbReference>
<dbReference type="Proteomes" id="UP000217265">
    <property type="component" value="Chromosome"/>
</dbReference>
<organism evidence="13 14">
    <name type="scientific">Nibricoccus aquaticus</name>
    <dbReference type="NCBI Taxonomy" id="2576891"/>
    <lineage>
        <taxon>Bacteria</taxon>
        <taxon>Pseudomonadati</taxon>
        <taxon>Verrucomicrobiota</taxon>
        <taxon>Opitutia</taxon>
        <taxon>Opitutales</taxon>
        <taxon>Opitutaceae</taxon>
        <taxon>Nibricoccus</taxon>
    </lineage>
</organism>
<dbReference type="EMBL" id="CP023344">
    <property type="protein sequence ID" value="ATC64188.1"/>
    <property type="molecule type" value="Genomic_DNA"/>
</dbReference>
<evidence type="ECO:0000256" key="6">
    <source>
        <dbReference type="ARBA" id="ARBA00011893"/>
    </source>
</evidence>
<accession>A0A290QFS6</accession>
<keyword evidence="8 11" id="KW-0328">Glycosyltransferase</keyword>
<proteinExistence type="inferred from homology"/>
<dbReference type="SUPFAM" id="SSF53271">
    <property type="entry name" value="PRTase-like"/>
    <property type="match status" value="1"/>
</dbReference>
<dbReference type="NCBIfam" id="TIGR01090">
    <property type="entry name" value="apt"/>
    <property type="match status" value="1"/>
</dbReference>
<evidence type="ECO:0000313" key="14">
    <source>
        <dbReference type="Proteomes" id="UP000217265"/>
    </source>
</evidence>
<dbReference type="InterPro" id="IPR050054">
    <property type="entry name" value="UPRTase/APRTase"/>
</dbReference>
<evidence type="ECO:0000256" key="2">
    <source>
        <dbReference type="ARBA" id="ARBA00003968"/>
    </source>
</evidence>